<sequence length="90" mass="9976">MRIREDGLEQAPVAFVHIMSGLVRGVLGLVRVEAGGDRVEADPDRVEADPDRVEVNPTSMIQITHPRAPQGNILTLTSMSFFQSLFDLCW</sequence>
<keyword evidence="2" id="KW-1185">Reference proteome</keyword>
<gene>
    <name evidence="1" type="ORF">LITE_LOCUS49050</name>
</gene>
<dbReference type="EMBL" id="CAMGYJ010000011">
    <property type="protein sequence ID" value="CAI0559089.1"/>
    <property type="molecule type" value="Genomic_DNA"/>
</dbReference>
<dbReference type="Proteomes" id="UP001154282">
    <property type="component" value="Unassembled WGS sequence"/>
</dbReference>
<reference evidence="1" key="1">
    <citation type="submission" date="2022-08" db="EMBL/GenBank/DDBJ databases">
        <authorList>
            <person name="Gutierrez-Valencia J."/>
        </authorList>
    </citation>
    <scope>NUCLEOTIDE SEQUENCE</scope>
</reference>
<protein>
    <submittedName>
        <fullName evidence="1">Uncharacterized protein</fullName>
    </submittedName>
</protein>
<evidence type="ECO:0000313" key="2">
    <source>
        <dbReference type="Proteomes" id="UP001154282"/>
    </source>
</evidence>
<proteinExistence type="predicted"/>
<dbReference type="AlphaFoldDB" id="A0AAV0RRC2"/>
<organism evidence="1 2">
    <name type="scientific">Linum tenue</name>
    <dbReference type="NCBI Taxonomy" id="586396"/>
    <lineage>
        <taxon>Eukaryota</taxon>
        <taxon>Viridiplantae</taxon>
        <taxon>Streptophyta</taxon>
        <taxon>Embryophyta</taxon>
        <taxon>Tracheophyta</taxon>
        <taxon>Spermatophyta</taxon>
        <taxon>Magnoliopsida</taxon>
        <taxon>eudicotyledons</taxon>
        <taxon>Gunneridae</taxon>
        <taxon>Pentapetalae</taxon>
        <taxon>rosids</taxon>
        <taxon>fabids</taxon>
        <taxon>Malpighiales</taxon>
        <taxon>Linaceae</taxon>
        <taxon>Linum</taxon>
    </lineage>
</organism>
<evidence type="ECO:0000313" key="1">
    <source>
        <dbReference type="EMBL" id="CAI0559089.1"/>
    </source>
</evidence>
<name>A0AAV0RRC2_9ROSI</name>
<accession>A0AAV0RRC2</accession>
<comment type="caution">
    <text evidence="1">The sequence shown here is derived from an EMBL/GenBank/DDBJ whole genome shotgun (WGS) entry which is preliminary data.</text>
</comment>